<protein>
    <submittedName>
        <fullName evidence="1">Uncharacterized protein</fullName>
    </submittedName>
</protein>
<name>A0ACC0AQB3_CATRO</name>
<evidence type="ECO:0000313" key="2">
    <source>
        <dbReference type="Proteomes" id="UP001060085"/>
    </source>
</evidence>
<keyword evidence="2" id="KW-1185">Reference proteome</keyword>
<evidence type="ECO:0000313" key="1">
    <source>
        <dbReference type="EMBL" id="KAI5663054.1"/>
    </source>
</evidence>
<organism evidence="1 2">
    <name type="scientific">Catharanthus roseus</name>
    <name type="common">Madagascar periwinkle</name>
    <name type="synonym">Vinca rosea</name>
    <dbReference type="NCBI Taxonomy" id="4058"/>
    <lineage>
        <taxon>Eukaryota</taxon>
        <taxon>Viridiplantae</taxon>
        <taxon>Streptophyta</taxon>
        <taxon>Embryophyta</taxon>
        <taxon>Tracheophyta</taxon>
        <taxon>Spermatophyta</taxon>
        <taxon>Magnoliopsida</taxon>
        <taxon>eudicotyledons</taxon>
        <taxon>Gunneridae</taxon>
        <taxon>Pentapetalae</taxon>
        <taxon>asterids</taxon>
        <taxon>lamiids</taxon>
        <taxon>Gentianales</taxon>
        <taxon>Apocynaceae</taxon>
        <taxon>Rauvolfioideae</taxon>
        <taxon>Vinceae</taxon>
        <taxon>Catharanthinae</taxon>
        <taxon>Catharanthus</taxon>
    </lineage>
</organism>
<reference evidence="2" key="1">
    <citation type="journal article" date="2023" name="Nat. Plants">
        <title>Single-cell RNA sequencing provides a high-resolution roadmap for understanding the multicellular compartmentation of specialized metabolism.</title>
        <authorList>
            <person name="Sun S."/>
            <person name="Shen X."/>
            <person name="Li Y."/>
            <person name="Li Y."/>
            <person name="Wang S."/>
            <person name="Li R."/>
            <person name="Zhang H."/>
            <person name="Shen G."/>
            <person name="Guo B."/>
            <person name="Wei J."/>
            <person name="Xu J."/>
            <person name="St-Pierre B."/>
            <person name="Chen S."/>
            <person name="Sun C."/>
        </authorList>
    </citation>
    <scope>NUCLEOTIDE SEQUENCE [LARGE SCALE GENOMIC DNA]</scope>
</reference>
<accession>A0ACC0AQB3</accession>
<proteinExistence type="predicted"/>
<comment type="caution">
    <text evidence="1">The sequence shown here is derived from an EMBL/GenBank/DDBJ whole genome shotgun (WGS) entry which is preliminary data.</text>
</comment>
<gene>
    <name evidence="1" type="ORF">M9H77_22377</name>
</gene>
<dbReference type="EMBL" id="CM044705">
    <property type="protein sequence ID" value="KAI5663054.1"/>
    <property type="molecule type" value="Genomic_DNA"/>
</dbReference>
<sequence length="468" mass="52319">MRRIRFCFVLVFLLLACGNGDSDIHIGYQVTLAVPIEYTNGFIGRAFLMETDQKEPNFKAAVSVEAVNEKYSCSLEVLLANVKVWSSGHLSRFYTTDKCMLQLTQHGDLQLIGQDEKVGWRSGTSGQGVKRLHLLRTGNLVLVDALNLIKWQSFNFPTDVMLWGQRLSSRTRLTSFISSNNFSIFYSFEIQYDKIALYLNSGQWKYTYWEFKPSDQQQNITYVQLTSQALEIFSGTSHKVAEISSQNLQAQPLRFLALSNTTGNLGLYFYSTDKQGFQASYQALNTTCDFPMACKPYGICTFSNACSCIRLGGGSSLSDCNEGISERHCGRNEAEMLELQGITSVLRGSIPSKVNVSHEECASLCLDDCTCVAALYSSNETDAFYQQCFFYGMVRGVKQVERGSKLIYMVKVPKGTHQVQGKSSGLKRWIVILIGVVDGFIILVVLGGIGYYLIQKLRKNSLDTGHPP</sequence>
<dbReference type="Proteomes" id="UP001060085">
    <property type="component" value="Linkage Group LG05"/>
</dbReference>